<feature type="transmembrane region" description="Helical" evidence="6">
    <location>
        <begin position="251"/>
        <end position="271"/>
    </location>
</feature>
<dbReference type="GO" id="GO:0005886">
    <property type="term" value="C:plasma membrane"/>
    <property type="evidence" value="ECO:0007669"/>
    <property type="project" value="UniProtKB-SubCell"/>
</dbReference>
<gene>
    <name evidence="8" type="primary">phnE</name>
    <name evidence="8" type="ORF">HUK65_10565</name>
</gene>
<evidence type="ECO:0000313" key="8">
    <source>
        <dbReference type="EMBL" id="NYS25436.1"/>
    </source>
</evidence>
<keyword evidence="4 6" id="KW-1133">Transmembrane helix</keyword>
<sequence length="289" mass="31155">MTPPDTRRLEDLAQKYPGTVRPRPLTLWRRRTLIIAFLIAFLAAAQALGLAPGAFFSGLSDLGIITRQMWPPTSKGFFVEYLHALAETVAIAFLGTIAASIISVPLGFLGARNVVRNGFIHFGLRRALDIVRGVDVLIWALIFVSVVGLGPFAGILAIALNDTGVLAKLYAEAVENADRRAGDGVRAAGGGQADVARLAIWPQVFPVFLSNSLYFFEANTRSATILGVVGAGGIGFFLADRIRVNAWSDVAFIILMILPTVALIDWLSRYLRRKALGRAARDPAPVAET</sequence>
<evidence type="ECO:0000256" key="3">
    <source>
        <dbReference type="ARBA" id="ARBA00022692"/>
    </source>
</evidence>
<dbReference type="NCBIfam" id="TIGR01097">
    <property type="entry name" value="PhnE"/>
    <property type="match status" value="1"/>
</dbReference>
<evidence type="ECO:0000313" key="9">
    <source>
        <dbReference type="Proteomes" id="UP000529417"/>
    </source>
</evidence>
<feature type="transmembrane region" description="Helical" evidence="6">
    <location>
        <begin position="89"/>
        <end position="115"/>
    </location>
</feature>
<dbReference type="InterPro" id="IPR000515">
    <property type="entry name" value="MetI-like"/>
</dbReference>
<organism evidence="8 9">
    <name type="scientific">Rhabdonatronobacter sediminivivens</name>
    <dbReference type="NCBI Taxonomy" id="2743469"/>
    <lineage>
        <taxon>Bacteria</taxon>
        <taxon>Pseudomonadati</taxon>
        <taxon>Pseudomonadota</taxon>
        <taxon>Alphaproteobacteria</taxon>
        <taxon>Rhodobacterales</taxon>
        <taxon>Paracoccaceae</taxon>
        <taxon>Rhabdonatronobacter</taxon>
    </lineage>
</organism>
<evidence type="ECO:0000256" key="6">
    <source>
        <dbReference type="RuleBase" id="RU363032"/>
    </source>
</evidence>
<proteinExistence type="inferred from homology"/>
<evidence type="ECO:0000256" key="5">
    <source>
        <dbReference type="ARBA" id="ARBA00023136"/>
    </source>
</evidence>
<keyword evidence="9" id="KW-1185">Reference proteome</keyword>
<dbReference type="PANTHER" id="PTHR30043:SF9">
    <property type="entry name" value="PHOSPHONATES TRANSPORT SYSTEM PERMEASE PROTEIN"/>
    <property type="match status" value="1"/>
</dbReference>
<name>A0A7Z0I016_9RHOB</name>
<dbReference type="PANTHER" id="PTHR30043">
    <property type="entry name" value="PHOSPHONATES TRANSPORT SYSTEM PERMEASE PROTEIN"/>
    <property type="match status" value="1"/>
</dbReference>
<accession>A0A7Z0I016</accession>
<comment type="subcellular location">
    <subcellularLocation>
        <location evidence="1 6">Cell membrane</location>
        <topology evidence="1 6">Multi-pass membrane protein</topology>
    </subcellularLocation>
</comment>
<dbReference type="EMBL" id="JACBXS010000019">
    <property type="protein sequence ID" value="NYS25436.1"/>
    <property type="molecule type" value="Genomic_DNA"/>
</dbReference>
<feature type="transmembrane region" description="Helical" evidence="6">
    <location>
        <begin position="223"/>
        <end position="239"/>
    </location>
</feature>
<keyword evidence="5 6" id="KW-0472">Membrane</keyword>
<keyword evidence="2 6" id="KW-0813">Transport</keyword>
<dbReference type="Proteomes" id="UP000529417">
    <property type="component" value="Unassembled WGS sequence"/>
</dbReference>
<dbReference type="SUPFAM" id="SSF161098">
    <property type="entry name" value="MetI-like"/>
    <property type="match status" value="1"/>
</dbReference>
<feature type="transmembrane region" description="Helical" evidence="6">
    <location>
        <begin position="198"/>
        <end position="216"/>
    </location>
</feature>
<dbReference type="PROSITE" id="PS50928">
    <property type="entry name" value="ABC_TM1"/>
    <property type="match status" value="1"/>
</dbReference>
<feature type="transmembrane region" description="Helical" evidence="6">
    <location>
        <begin position="33"/>
        <end position="56"/>
    </location>
</feature>
<dbReference type="RefSeq" id="WP_179906135.1">
    <property type="nucleotide sequence ID" value="NZ_JACBXS010000019.1"/>
</dbReference>
<dbReference type="Gene3D" id="1.10.3720.10">
    <property type="entry name" value="MetI-like"/>
    <property type="match status" value="1"/>
</dbReference>
<comment type="caution">
    <text evidence="8">The sequence shown here is derived from an EMBL/GenBank/DDBJ whole genome shotgun (WGS) entry which is preliminary data.</text>
</comment>
<comment type="similarity">
    <text evidence="6">Belongs to the binding-protein-dependent transport system permease family.</text>
</comment>
<dbReference type="AlphaFoldDB" id="A0A7Z0I016"/>
<dbReference type="InterPro" id="IPR035906">
    <property type="entry name" value="MetI-like_sf"/>
</dbReference>
<dbReference type="InterPro" id="IPR005769">
    <property type="entry name" value="PhnE/PtxC"/>
</dbReference>
<evidence type="ECO:0000256" key="4">
    <source>
        <dbReference type="ARBA" id="ARBA00022989"/>
    </source>
</evidence>
<evidence type="ECO:0000256" key="1">
    <source>
        <dbReference type="ARBA" id="ARBA00004651"/>
    </source>
</evidence>
<dbReference type="GO" id="GO:0015416">
    <property type="term" value="F:ABC-type phosphonate transporter activity"/>
    <property type="evidence" value="ECO:0007669"/>
    <property type="project" value="InterPro"/>
</dbReference>
<feature type="transmembrane region" description="Helical" evidence="6">
    <location>
        <begin position="136"/>
        <end position="160"/>
    </location>
</feature>
<protein>
    <submittedName>
        <fullName evidence="8">Phosphonate ABC transporter, permease protein PhnE</fullName>
    </submittedName>
</protein>
<keyword evidence="3 6" id="KW-0812">Transmembrane</keyword>
<reference evidence="8 9" key="1">
    <citation type="journal article" date="2000" name="Arch. Microbiol.">
        <title>Rhodobaca bogoriensis gen. nov. and sp. nov., an alkaliphilic purple nonsulfur bacterium from African Rift Valley soda lakes.</title>
        <authorList>
            <person name="Milford A.D."/>
            <person name="Achenbach L.A."/>
            <person name="Jung D.O."/>
            <person name="Madigan M.T."/>
        </authorList>
    </citation>
    <scope>NUCLEOTIDE SEQUENCE [LARGE SCALE GENOMIC DNA]</scope>
    <source>
        <strain evidence="8 9">2376</strain>
    </source>
</reference>
<dbReference type="Pfam" id="PF00528">
    <property type="entry name" value="BPD_transp_1"/>
    <property type="match status" value="1"/>
</dbReference>
<evidence type="ECO:0000259" key="7">
    <source>
        <dbReference type="PROSITE" id="PS50928"/>
    </source>
</evidence>
<feature type="domain" description="ABC transmembrane type-1" evidence="7">
    <location>
        <begin position="85"/>
        <end position="268"/>
    </location>
</feature>
<evidence type="ECO:0000256" key="2">
    <source>
        <dbReference type="ARBA" id="ARBA00022448"/>
    </source>
</evidence>